<evidence type="ECO:0000313" key="1">
    <source>
        <dbReference type="EMBL" id="EPS31960.1"/>
    </source>
</evidence>
<dbReference type="Proteomes" id="UP000019376">
    <property type="component" value="Unassembled WGS sequence"/>
</dbReference>
<sequence length="180" mass="19842">MMILTQGFPSKRLRCPLRAKTLSRPSASLHTFFSSSTHPLSPLQFSHPSFILCFFFDSVSTTSIPSETSSSGSPRAVAERYRPTLFRVDIPLAVFSNLHCAVAVVKVTAYRESLAYLTSLLLHLDPTTRPFSARATPISHPPPCIALWLFPIAGASELYSLDRSSPAVDLRFSSDIVAWI</sequence>
<protein>
    <submittedName>
        <fullName evidence="1">Uncharacterized protein</fullName>
    </submittedName>
</protein>
<accession>S7ZMS7</accession>
<name>S7ZMS7_PENO1</name>
<gene>
    <name evidence="1" type="ORF">PDE_06919</name>
</gene>
<reference evidence="1 2" key="1">
    <citation type="journal article" date="2013" name="PLoS ONE">
        <title>Genomic and secretomic analyses reveal unique features of the lignocellulolytic enzyme system of Penicillium decumbens.</title>
        <authorList>
            <person name="Liu G."/>
            <person name="Zhang L."/>
            <person name="Wei X."/>
            <person name="Zou G."/>
            <person name="Qin Y."/>
            <person name="Ma L."/>
            <person name="Li J."/>
            <person name="Zheng H."/>
            <person name="Wang S."/>
            <person name="Wang C."/>
            <person name="Xun L."/>
            <person name="Zhao G.-P."/>
            <person name="Zhou Z."/>
            <person name="Qu Y."/>
        </authorList>
    </citation>
    <scope>NUCLEOTIDE SEQUENCE [LARGE SCALE GENOMIC DNA]</scope>
    <source>
        <strain evidence="2">114-2 / CGMCC 5302</strain>
    </source>
</reference>
<dbReference type="EMBL" id="KB644414">
    <property type="protein sequence ID" value="EPS31960.1"/>
    <property type="molecule type" value="Genomic_DNA"/>
</dbReference>
<keyword evidence="2" id="KW-1185">Reference proteome</keyword>
<organism evidence="1 2">
    <name type="scientific">Penicillium oxalicum (strain 114-2 / CGMCC 5302)</name>
    <name type="common">Penicillium decumbens</name>
    <dbReference type="NCBI Taxonomy" id="933388"/>
    <lineage>
        <taxon>Eukaryota</taxon>
        <taxon>Fungi</taxon>
        <taxon>Dikarya</taxon>
        <taxon>Ascomycota</taxon>
        <taxon>Pezizomycotina</taxon>
        <taxon>Eurotiomycetes</taxon>
        <taxon>Eurotiomycetidae</taxon>
        <taxon>Eurotiales</taxon>
        <taxon>Aspergillaceae</taxon>
        <taxon>Penicillium</taxon>
    </lineage>
</organism>
<proteinExistence type="predicted"/>
<evidence type="ECO:0000313" key="2">
    <source>
        <dbReference type="Proteomes" id="UP000019376"/>
    </source>
</evidence>
<dbReference type="AlphaFoldDB" id="S7ZMS7"/>
<dbReference type="HOGENOM" id="CLU_1496733_0_0_1"/>